<dbReference type="AlphaFoldDB" id="A0A9X9M2U9"/>
<accession>A0A9X9M2U9</accession>
<keyword evidence="2" id="KW-1185">Reference proteome</keyword>
<protein>
    <submittedName>
        <fullName evidence="1">Uncharacterized protein</fullName>
    </submittedName>
</protein>
<dbReference type="GO" id="GO:2001223">
    <property type="term" value="P:negative regulation of neuron migration"/>
    <property type="evidence" value="ECO:0007669"/>
    <property type="project" value="TreeGrafter"/>
</dbReference>
<comment type="caution">
    <text evidence="1">The sequence shown here is derived from an EMBL/GenBank/DDBJ whole genome shotgun (WGS) entry which is preliminary data.</text>
</comment>
<evidence type="ECO:0000313" key="1">
    <source>
        <dbReference type="EMBL" id="VCX30752.1"/>
    </source>
</evidence>
<proteinExistence type="predicted"/>
<dbReference type="GO" id="GO:0033629">
    <property type="term" value="P:negative regulation of cell adhesion mediated by integrin"/>
    <property type="evidence" value="ECO:0007669"/>
    <property type="project" value="TreeGrafter"/>
</dbReference>
<sequence>MDNQQDKAVVASANGENTLINGVKENDSEDQDVTIKSLAALEATAPIQPIPVVQKETLMYPRGLLPLPSKKPCMQNPPSPLGLIEAPEHAANSASVNAISLTSGVAKSLHTWS</sequence>
<reference evidence="1 2" key="1">
    <citation type="submission" date="2018-10" db="EMBL/GenBank/DDBJ databases">
        <authorList>
            <person name="Ekblom R."/>
            <person name="Jareborg N."/>
        </authorList>
    </citation>
    <scope>NUCLEOTIDE SEQUENCE [LARGE SCALE GENOMIC DNA]</scope>
    <source>
        <tissue evidence="1">Muscle</tissue>
    </source>
</reference>
<dbReference type="GO" id="GO:2000048">
    <property type="term" value="P:negative regulation of cell-cell adhesion mediated by cadherin"/>
    <property type="evidence" value="ECO:0007669"/>
    <property type="project" value="TreeGrafter"/>
</dbReference>
<name>A0A9X9M2U9_GULGU</name>
<dbReference type="PANTHER" id="PTHR46946">
    <property type="entry name" value="NEURITE EXTENSION AND MIGRATION FACTOR"/>
    <property type="match status" value="1"/>
</dbReference>
<dbReference type="PANTHER" id="PTHR46946:SF1">
    <property type="entry name" value="NEURITE EXTENSION AND MIGRATION FACTOR"/>
    <property type="match status" value="1"/>
</dbReference>
<dbReference type="Proteomes" id="UP000269945">
    <property type="component" value="Unassembled WGS sequence"/>
</dbReference>
<dbReference type="InterPro" id="IPR042794">
    <property type="entry name" value="Nexmif"/>
</dbReference>
<dbReference type="EMBL" id="CYRY02039056">
    <property type="protein sequence ID" value="VCX30752.1"/>
    <property type="molecule type" value="Genomic_DNA"/>
</dbReference>
<gene>
    <name evidence="1" type="ORF">BN2614_LOCUS1</name>
</gene>
<dbReference type="GO" id="GO:0005634">
    <property type="term" value="C:nucleus"/>
    <property type="evidence" value="ECO:0007669"/>
    <property type="project" value="TreeGrafter"/>
</dbReference>
<dbReference type="GO" id="GO:0001953">
    <property type="term" value="P:negative regulation of cell-matrix adhesion"/>
    <property type="evidence" value="ECO:0007669"/>
    <property type="project" value="TreeGrafter"/>
</dbReference>
<evidence type="ECO:0000313" key="2">
    <source>
        <dbReference type="Proteomes" id="UP000269945"/>
    </source>
</evidence>
<organism evidence="1 2">
    <name type="scientific">Gulo gulo</name>
    <name type="common">Wolverine</name>
    <name type="synonym">Gluton</name>
    <dbReference type="NCBI Taxonomy" id="48420"/>
    <lineage>
        <taxon>Eukaryota</taxon>
        <taxon>Metazoa</taxon>
        <taxon>Chordata</taxon>
        <taxon>Craniata</taxon>
        <taxon>Vertebrata</taxon>
        <taxon>Euteleostomi</taxon>
        <taxon>Mammalia</taxon>
        <taxon>Eutheria</taxon>
        <taxon>Laurasiatheria</taxon>
        <taxon>Carnivora</taxon>
        <taxon>Caniformia</taxon>
        <taxon>Musteloidea</taxon>
        <taxon>Mustelidae</taxon>
        <taxon>Guloninae</taxon>
        <taxon>Gulo</taxon>
    </lineage>
</organism>
<feature type="non-terminal residue" evidence="1">
    <location>
        <position position="113"/>
    </location>
</feature>